<comment type="caution">
    <text evidence="2">The sequence shown here is derived from an EMBL/GenBank/DDBJ whole genome shotgun (WGS) entry which is preliminary data.</text>
</comment>
<gene>
    <name evidence="2" type="ORF">COT08_00345</name>
</gene>
<keyword evidence="1" id="KW-0472">Membrane</keyword>
<sequence length="169" mass="19348">MKEPEPVVVRREPERDLVVWQALARPFKRRERKFYVTVISLVGIVSLILFLAEGAMPVILLVSLLFLFYIMNTVPPETIEYKITTKGISMAGKKMGWNLLGRFWFSQKGNQEVLTIESANFPGRLEFIIVPEKKEEIKKALSSYLPEEEIPPSALEKAAGWISKRLPDN</sequence>
<organism evidence="2 3">
    <name type="scientific">Candidatus Woesebacteria bacterium CG07_land_8_20_14_0_80_44_9</name>
    <dbReference type="NCBI Taxonomy" id="1975058"/>
    <lineage>
        <taxon>Bacteria</taxon>
        <taxon>Candidatus Woeseibacteriota</taxon>
    </lineage>
</organism>
<evidence type="ECO:0000313" key="3">
    <source>
        <dbReference type="Proteomes" id="UP000231669"/>
    </source>
</evidence>
<evidence type="ECO:0008006" key="4">
    <source>
        <dbReference type="Google" id="ProtNLM"/>
    </source>
</evidence>
<accession>A0A2M6YF85</accession>
<feature type="transmembrane region" description="Helical" evidence="1">
    <location>
        <begin position="34"/>
        <end position="52"/>
    </location>
</feature>
<name>A0A2M6YF85_9BACT</name>
<keyword evidence="1" id="KW-0812">Transmembrane</keyword>
<evidence type="ECO:0000256" key="1">
    <source>
        <dbReference type="SAM" id="Phobius"/>
    </source>
</evidence>
<proteinExistence type="predicted"/>
<reference evidence="3" key="1">
    <citation type="submission" date="2017-09" db="EMBL/GenBank/DDBJ databases">
        <title>Depth-based differentiation of microbial function through sediment-hosted aquifers and enrichment of novel symbionts in the deep terrestrial subsurface.</title>
        <authorList>
            <person name="Probst A.J."/>
            <person name="Ladd B."/>
            <person name="Jarett J.K."/>
            <person name="Geller-Mcgrath D.E."/>
            <person name="Sieber C.M.K."/>
            <person name="Emerson J.B."/>
            <person name="Anantharaman K."/>
            <person name="Thomas B.C."/>
            <person name="Malmstrom R."/>
            <person name="Stieglmeier M."/>
            <person name="Klingl A."/>
            <person name="Woyke T."/>
            <person name="Ryan C.M."/>
            <person name="Banfield J.F."/>
        </authorList>
    </citation>
    <scope>NUCLEOTIDE SEQUENCE [LARGE SCALE GENOMIC DNA]</scope>
</reference>
<protein>
    <recommendedName>
        <fullName evidence="4">DUF5673 domain-containing protein</fullName>
    </recommendedName>
</protein>
<dbReference type="AlphaFoldDB" id="A0A2M6YF85"/>
<dbReference type="Proteomes" id="UP000231669">
    <property type="component" value="Unassembled WGS sequence"/>
</dbReference>
<keyword evidence="1" id="KW-1133">Transmembrane helix</keyword>
<dbReference type="EMBL" id="PEXE01000006">
    <property type="protein sequence ID" value="PIU28819.1"/>
    <property type="molecule type" value="Genomic_DNA"/>
</dbReference>
<evidence type="ECO:0000313" key="2">
    <source>
        <dbReference type="EMBL" id="PIU28819.1"/>
    </source>
</evidence>
<feature type="transmembrane region" description="Helical" evidence="1">
    <location>
        <begin position="58"/>
        <end position="74"/>
    </location>
</feature>